<dbReference type="RefSeq" id="WP_243401690.1">
    <property type="nucleotide sequence ID" value="NZ_NPEF02000014.1"/>
</dbReference>
<keyword evidence="2" id="KW-0001">2Fe-2S</keyword>
<dbReference type="EMBL" id="NPEF02000014">
    <property type="protein sequence ID" value="MDV6236572.1"/>
    <property type="molecule type" value="Genomic_DNA"/>
</dbReference>
<dbReference type="PROSITE" id="PS51296">
    <property type="entry name" value="RIESKE"/>
    <property type="match status" value="1"/>
</dbReference>
<keyword evidence="9" id="KW-1185">Reference proteome</keyword>
<evidence type="ECO:0000313" key="8">
    <source>
        <dbReference type="EMBL" id="MDV6236572.1"/>
    </source>
</evidence>
<dbReference type="AlphaFoldDB" id="A0AAE4U0A2"/>
<dbReference type="InterPro" id="IPR001663">
    <property type="entry name" value="Rng_hydr_dOase-A"/>
</dbReference>
<dbReference type="PANTHER" id="PTHR43756">
    <property type="entry name" value="CHOLINE MONOOXYGENASE, CHLOROPLASTIC"/>
    <property type="match status" value="1"/>
</dbReference>
<feature type="domain" description="Rieske" evidence="7">
    <location>
        <begin position="72"/>
        <end position="172"/>
    </location>
</feature>
<keyword evidence="5" id="KW-0408">Iron</keyword>
<evidence type="ECO:0000256" key="2">
    <source>
        <dbReference type="ARBA" id="ARBA00022714"/>
    </source>
</evidence>
<reference evidence="8 9" key="1">
    <citation type="journal article" date="2018" name="Microb. Genom.">
        <title>Deciphering the unexplored Leptospira diversity from soils uncovers genomic evolution to virulence.</title>
        <authorList>
            <person name="Thibeaux R."/>
            <person name="Iraola G."/>
            <person name="Ferres I."/>
            <person name="Bierque E."/>
            <person name="Girault D."/>
            <person name="Soupe-Gilbert M.E."/>
            <person name="Picardeau M."/>
            <person name="Goarant C."/>
        </authorList>
    </citation>
    <scope>NUCLEOTIDE SEQUENCE [LARGE SCALE GENOMIC DNA]</scope>
    <source>
        <strain evidence="8 9">ATI7-C-A5</strain>
    </source>
</reference>
<proteinExistence type="predicted"/>
<evidence type="ECO:0000259" key="7">
    <source>
        <dbReference type="PROSITE" id="PS51296"/>
    </source>
</evidence>
<dbReference type="PRINTS" id="PR00090">
    <property type="entry name" value="RNGDIOXGNASE"/>
</dbReference>
<dbReference type="InterPro" id="IPR017941">
    <property type="entry name" value="Rieske_2Fe-2S"/>
</dbReference>
<protein>
    <submittedName>
        <fullName evidence="8">Aromatic ring-hydroxylating dioxygenase subunit alpha</fullName>
    </submittedName>
</protein>
<keyword evidence="4" id="KW-0560">Oxidoreductase</keyword>
<comment type="cofactor">
    <cofactor evidence="1">
        <name>Fe cation</name>
        <dbReference type="ChEBI" id="CHEBI:24875"/>
    </cofactor>
</comment>
<comment type="caution">
    <text evidence="8">The sequence shown here is derived from an EMBL/GenBank/DDBJ whole genome shotgun (WGS) entry which is preliminary data.</text>
</comment>
<dbReference type="GO" id="GO:0051537">
    <property type="term" value="F:2 iron, 2 sulfur cluster binding"/>
    <property type="evidence" value="ECO:0007669"/>
    <property type="project" value="UniProtKB-KW"/>
</dbReference>
<dbReference type="Proteomes" id="UP000232122">
    <property type="component" value="Unassembled WGS sequence"/>
</dbReference>
<dbReference type="GO" id="GO:0051213">
    <property type="term" value="F:dioxygenase activity"/>
    <property type="evidence" value="ECO:0007669"/>
    <property type="project" value="UniProtKB-KW"/>
</dbReference>
<evidence type="ECO:0000256" key="4">
    <source>
        <dbReference type="ARBA" id="ARBA00023002"/>
    </source>
</evidence>
<dbReference type="SUPFAM" id="SSF55961">
    <property type="entry name" value="Bet v1-like"/>
    <property type="match status" value="1"/>
</dbReference>
<evidence type="ECO:0000256" key="1">
    <source>
        <dbReference type="ARBA" id="ARBA00001962"/>
    </source>
</evidence>
<dbReference type="Gene3D" id="2.102.10.10">
    <property type="entry name" value="Rieske [2Fe-2S] iron-sulphur domain"/>
    <property type="match status" value="1"/>
</dbReference>
<dbReference type="InterPro" id="IPR036922">
    <property type="entry name" value="Rieske_2Fe-2S_sf"/>
</dbReference>
<dbReference type="Gene3D" id="3.90.380.10">
    <property type="entry name" value="Naphthalene 1,2-dioxygenase Alpha Subunit, Chain A, domain 1"/>
    <property type="match status" value="2"/>
</dbReference>
<dbReference type="CDD" id="cd03469">
    <property type="entry name" value="Rieske_RO_Alpha_N"/>
    <property type="match status" value="1"/>
</dbReference>
<dbReference type="SUPFAM" id="SSF50022">
    <property type="entry name" value="ISP domain"/>
    <property type="match status" value="1"/>
</dbReference>
<evidence type="ECO:0000313" key="9">
    <source>
        <dbReference type="Proteomes" id="UP000232122"/>
    </source>
</evidence>
<dbReference type="Pfam" id="PF00355">
    <property type="entry name" value="Rieske"/>
    <property type="match status" value="1"/>
</dbReference>
<keyword evidence="3" id="KW-0479">Metal-binding</keyword>
<keyword evidence="6" id="KW-0411">Iron-sulfur</keyword>
<dbReference type="InterPro" id="IPR015879">
    <property type="entry name" value="Ring_hydroxy_dOase_asu_C_dom"/>
</dbReference>
<evidence type="ECO:0000256" key="6">
    <source>
        <dbReference type="ARBA" id="ARBA00023014"/>
    </source>
</evidence>
<gene>
    <name evidence="8" type="ORF">CH379_013135</name>
</gene>
<dbReference type="PANTHER" id="PTHR43756:SF5">
    <property type="entry name" value="CHOLINE MONOOXYGENASE, CHLOROPLASTIC"/>
    <property type="match status" value="1"/>
</dbReference>
<accession>A0AAE4U0A2</accession>
<dbReference type="Pfam" id="PF00848">
    <property type="entry name" value="Ring_hydroxyl_A"/>
    <property type="match status" value="1"/>
</dbReference>
<sequence>MKTEIKETYRTKHLPFSELLLERVRKQSELGVPEIYPGFDGTDADSGLSTDGYLKNDVFQKETDLLRRRPFLAGFQDTLSKPGDCVSTNFMDRNWILLRDEKNDLRAFANTCLHRGTRLISGEDTKSIRKIVCPYHSWTYATDGELLTSGCEAGNKKLREIPLMETAGMVFAGETNEILDLIEPVRREWDEYKLDSYVPFTVLKEEGEYNWKVGVEIFLETYHIATLHKNSVAPVVEKNASVFDPIGEHARILIPNRSYKAAEIPSRKDLIITYFIFPSTILVLFRDHFGLIQFQPISAERTRCLRAVLIPEKPKTDRMVRFWEGNRDFFFRTTSEDLALAPEIHAGVRQSERIYPSSWEPGIFHFHRSLGNAE</sequence>
<keyword evidence="8" id="KW-0223">Dioxygenase</keyword>
<dbReference type="GO" id="GO:0005506">
    <property type="term" value="F:iron ion binding"/>
    <property type="evidence" value="ECO:0007669"/>
    <property type="project" value="InterPro"/>
</dbReference>
<evidence type="ECO:0000256" key="3">
    <source>
        <dbReference type="ARBA" id="ARBA00022723"/>
    </source>
</evidence>
<name>A0AAE4U0A2_9LEPT</name>
<evidence type="ECO:0000256" key="5">
    <source>
        <dbReference type="ARBA" id="ARBA00023004"/>
    </source>
</evidence>
<organism evidence="8 9">
    <name type="scientific">Leptospira ellisii</name>
    <dbReference type="NCBI Taxonomy" id="2023197"/>
    <lineage>
        <taxon>Bacteria</taxon>
        <taxon>Pseudomonadati</taxon>
        <taxon>Spirochaetota</taxon>
        <taxon>Spirochaetia</taxon>
        <taxon>Leptospirales</taxon>
        <taxon>Leptospiraceae</taxon>
        <taxon>Leptospira</taxon>
    </lineage>
</organism>